<dbReference type="Pfam" id="PF09643">
    <property type="entry name" value="YopX"/>
    <property type="match status" value="1"/>
</dbReference>
<dbReference type="AlphaFoldDB" id="A0AAW9W8V2"/>
<feature type="non-terminal residue" evidence="2">
    <location>
        <position position="1"/>
    </location>
</feature>
<dbReference type="NCBIfam" id="TIGR01671">
    <property type="entry name" value="phage_TIGR01671"/>
    <property type="match status" value="1"/>
</dbReference>
<feature type="non-terminal residue" evidence="2">
    <location>
        <position position="77"/>
    </location>
</feature>
<name>A0AAW9W8V2_STREE</name>
<protein>
    <recommendedName>
        <fullName evidence="1">YopX protein domain-containing protein</fullName>
    </recommendedName>
</protein>
<feature type="domain" description="YopX protein" evidence="1">
    <location>
        <begin position="2"/>
        <end position="73"/>
    </location>
</feature>
<dbReference type="SUPFAM" id="SSF159006">
    <property type="entry name" value="YopX-like"/>
    <property type="match status" value="1"/>
</dbReference>
<accession>A0AAW9W8V2</accession>
<dbReference type="Gene3D" id="2.30.30.290">
    <property type="entry name" value="YopX-like domains"/>
    <property type="match status" value="1"/>
</dbReference>
<dbReference type="InterPro" id="IPR019096">
    <property type="entry name" value="YopX_protein"/>
</dbReference>
<comment type="caution">
    <text evidence="2">The sequence shown here is derived from an EMBL/GenBank/DDBJ whole genome shotgun (WGS) entry which is preliminary data.</text>
</comment>
<evidence type="ECO:0000313" key="2">
    <source>
        <dbReference type="EMBL" id="MTV78335.1"/>
    </source>
</evidence>
<dbReference type="InterPro" id="IPR010024">
    <property type="entry name" value="CHP16711"/>
</dbReference>
<proteinExistence type="predicted"/>
<dbReference type="InterPro" id="IPR023385">
    <property type="entry name" value="YopX-like_C"/>
</dbReference>
<dbReference type="EMBL" id="WNHN01001013">
    <property type="protein sequence ID" value="MTV78335.1"/>
    <property type="molecule type" value="Genomic_DNA"/>
</dbReference>
<evidence type="ECO:0000259" key="1">
    <source>
        <dbReference type="Pfam" id="PF09643"/>
    </source>
</evidence>
<reference evidence="2" key="1">
    <citation type="submission" date="2019-11" db="EMBL/GenBank/DDBJ databases">
        <title>Growth characteristics of pneumococcus vary with the chemical composition of the capsule and with environmental conditions.</title>
        <authorList>
            <person name="Tothpal A."/>
            <person name="Desobry K."/>
            <person name="Joshi S."/>
            <person name="Wyllie A.L."/>
            <person name="Weinberger D.M."/>
        </authorList>
    </citation>
    <scope>NUCLEOTIDE SEQUENCE</scope>
    <source>
        <strain evidence="2">Pnumococcus10A</strain>
    </source>
</reference>
<sequence length="77" mass="8657">SPIMQFTGLKDKNGVEIYEGDIVEQGTHDVAEVIFKNGSFSTYLEPGMWLEMSQNACDFKVIGNIHENPELLEANHE</sequence>
<dbReference type="Proteomes" id="UP000729182">
    <property type="component" value="Unassembled WGS sequence"/>
</dbReference>
<gene>
    <name evidence="2" type="ORF">GM535_14075</name>
</gene>
<dbReference type="RefSeq" id="WP_230685895.1">
    <property type="nucleotide sequence ID" value="NZ_WNHN01001013.1"/>
</dbReference>
<organism evidence="2 3">
    <name type="scientific">Streptococcus pneumoniae</name>
    <dbReference type="NCBI Taxonomy" id="1313"/>
    <lineage>
        <taxon>Bacteria</taxon>
        <taxon>Bacillati</taxon>
        <taxon>Bacillota</taxon>
        <taxon>Bacilli</taxon>
        <taxon>Lactobacillales</taxon>
        <taxon>Streptococcaceae</taxon>
        <taxon>Streptococcus</taxon>
    </lineage>
</organism>
<evidence type="ECO:0000313" key="3">
    <source>
        <dbReference type="Proteomes" id="UP000729182"/>
    </source>
</evidence>